<feature type="domain" description="Peptidase C14 caspase" evidence="1">
    <location>
        <begin position="73"/>
        <end position="304"/>
    </location>
</feature>
<evidence type="ECO:0000313" key="2">
    <source>
        <dbReference type="EMBL" id="QHT80200.1"/>
    </source>
</evidence>
<proteinExistence type="predicted"/>
<dbReference type="PANTHER" id="PTHR48104">
    <property type="entry name" value="METACASPASE-4"/>
    <property type="match status" value="1"/>
</dbReference>
<evidence type="ECO:0000259" key="1">
    <source>
        <dbReference type="Pfam" id="PF00656"/>
    </source>
</evidence>
<dbReference type="GO" id="GO:0006508">
    <property type="term" value="P:proteolysis"/>
    <property type="evidence" value="ECO:0007669"/>
    <property type="project" value="InterPro"/>
</dbReference>
<protein>
    <recommendedName>
        <fullName evidence="1">Peptidase C14 caspase domain-containing protein</fullName>
    </recommendedName>
</protein>
<dbReference type="SUPFAM" id="SSF52129">
    <property type="entry name" value="Caspase-like"/>
    <property type="match status" value="1"/>
</dbReference>
<dbReference type="GO" id="GO:0004197">
    <property type="term" value="F:cysteine-type endopeptidase activity"/>
    <property type="evidence" value="ECO:0007669"/>
    <property type="project" value="InterPro"/>
</dbReference>
<dbReference type="InterPro" id="IPR011600">
    <property type="entry name" value="Pept_C14_caspase"/>
</dbReference>
<dbReference type="InterPro" id="IPR029030">
    <property type="entry name" value="Caspase-like_dom_sf"/>
</dbReference>
<organism evidence="2">
    <name type="scientific">viral metagenome</name>
    <dbReference type="NCBI Taxonomy" id="1070528"/>
    <lineage>
        <taxon>unclassified sequences</taxon>
        <taxon>metagenomes</taxon>
        <taxon>organismal metagenomes</taxon>
    </lineage>
</organism>
<dbReference type="EMBL" id="MN739966">
    <property type="protein sequence ID" value="QHT80200.1"/>
    <property type="molecule type" value="Genomic_DNA"/>
</dbReference>
<reference evidence="2" key="1">
    <citation type="journal article" date="2020" name="Nature">
        <title>Giant virus diversity and host interactions through global metagenomics.</title>
        <authorList>
            <person name="Schulz F."/>
            <person name="Roux S."/>
            <person name="Paez-Espino D."/>
            <person name="Jungbluth S."/>
            <person name="Walsh D.A."/>
            <person name="Denef V.J."/>
            <person name="McMahon K.D."/>
            <person name="Konstantinidis K.T."/>
            <person name="Eloe-Fadrosh E.A."/>
            <person name="Kyrpides N.C."/>
            <person name="Woyke T."/>
        </authorList>
    </citation>
    <scope>NUCLEOTIDE SEQUENCE</scope>
    <source>
        <strain evidence="2">GVMAG-M-3300023184-120</strain>
    </source>
</reference>
<name>A0A6C0HIK8_9ZZZZ</name>
<dbReference type="PANTHER" id="PTHR48104:SF30">
    <property type="entry name" value="METACASPASE-1"/>
    <property type="match status" value="1"/>
</dbReference>
<dbReference type="AlphaFoldDB" id="A0A6C0HIK8"/>
<dbReference type="Gene3D" id="3.40.50.12660">
    <property type="match status" value="1"/>
</dbReference>
<dbReference type="InterPro" id="IPR050452">
    <property type="entry name" value="Metacaspase"/>
</dbReference>
<accession>A0A6C0HIK8</accession>
<dbReference type="Pfam" id="PF00656">
    <property type="entry name" value="Peptidase_C14"/>
    <property type="match status" value="1"/>
</dbReference>
<dbReference type="GO" id="GO:0005737">
    <property type="term" value="C:cytoplasm"/>
    <property type="evidence" value="ECO:0007669"/>
    <property type="project" value="TreeGrafter"/>
</dbReference>
<sequence>MEAEIEQLESWYQKQLENIRKHAENMYAKMSARQKKQNQVSIGNWVRTQSQHLANYREQCLLSIKSKWMKSDKKAVLVGINYTGTQNELKGCVNDVYKIRDLLVSRFDYRHENIKLLLDNEATRANILGEFTNLVQNAQEGDHICFTFSGHGYFQSDLYSPDENDGKDEVIVSVDNLAIVDDEFKEILQKRLKNKVTMFAMFDSCHSGSILDLRYQYFHDKENNEKIDPRSLDTPGQVILLSGCKDNQTSIDAYIGNKFDGVLTWAFVETLSIGDGKGTWDGLLKQIRKIMTDNKMEQIPQLSSGRHMNVLTEQVML</sequence>